<keyword evidence="1" id="KW-0732">Signal</keyword>
<dbReference type="InterPro" id="IPR002931">
    <property type="entry name" value="Transglutaminase-like"/>
</dbReference>
<dbReference type="RefSeq" id="WP_035125178.1">
    <property type="nucleotide sequence ID" value="NZ_JRHH01000002.1"/>
</dbReference>
<dbReference type="GO" id="GO:0005737">
    <property type="term" value="C:cytoplasm"/>
    <property type="evidence" value="ECO:0007669"/>
    <property type="project" value="TreeGrafter"/>
</dbReference>
<dbReference type="PANTHER" id="PTHR46333:SF2">
    <property type="entry name" value="CYTOKINESIS PROTEIN 3"/>
    <property type="match status" value="1"/>
</dbReference>
<feature type="signal peptide" evidence="1">
    <location>
        <begin position="1"/>
        <end position="18"/>
    </location>
</feature>
<dbReference type="InterPro" id="IPR038765">
    <property type="entry name" value="Papain-like_cys_pep_sf"/>
</dbReference>
<dbReference type="eggNOG" id="COG5279">
    <property type="taxonomic scope" value="Bacteria"/>
</dbReference>
<evidence type="ECO:0000259" key="2">
    <source>
        <dbReference type="SMART" id="SM00460"/>
    </source>
</evidence>
<organism evidence="3 4">
    <name type="scientific">Flavobacterium aquatile LMG 4008 = ATCC 11947</name>
    <dbReference type="NCBI Taxonomy" id="1453498"/>
    <lineage>
        <taxon>Bacteria</taxon>
        <taxon>Pseudomonadati</taxon>
        <taxon>Bacteroidota</taxon>
        <taxon>Flavobacteriia</taxon>
        <taxon>Flavobacteriales</taxon>
        <taxon>Flavobacteriaceae</taxon>
        <taxon>Flavobacterium</taxon>
    </lineage>
</organism>
<dbReference type="Gene3D" id="3.10.620.30">
    <property type="match status" value="1"/>
</dbReference>
<feature type="domain" description="Transglutaminase-like" evidence="2">
    <location>
        <begin position="94"/>
        <end position="156"/>
    </location>
</feature>
<comment type="caution">
    <text evidence="3">The sequence shown here is derived from an EMBL/GenBank/DDBJ whole genome shotgun (WGS) entry which is preliminary data.</text>
</comment>
<reference evidence="3 4" key="1">
    <citation type="submission" date="2014-09" db="EMBL/GenBank/DDBJ databases">
        <title>Whole Genome Shotgun of Flavobacterium aquatile LMG 4008.</title>
        <authorList>
            <person name="Gale A.N."/>
            <person name="Pipes S.E."/>
            <person name="Newman J.D."/>
        </authorList>
    </citation>
    <scope>NUCLEOTIDE SEQUENCE [LARGE SCALE GENOMIC DNA]</scope>
    <source>
        <strain evidence="3 4">LMG 4008</strain>
    </source>
</reference>
<dbReference type="SUPFAM" id="SSF54001">
    <property type="entry name" value="Cysteine proteinases"/>
    <property type="match status" value="1"/>
</dbReference>
<dbReference type="EMBL" id="JRHH01000002">
    <property type="protein sequence ID" value="KGD69137.1"/>
    <property type="molecule type" value="Genomic_DNA"/>
</dbReference>
<feature type="chain" id="PRO_5001909679" description="Transglutaminase-like domain-containing protein" evidence="1">
    <location>
        <begin position="19"/>
        <end position="390"/>
    </location>
</feature>
<sequence>MKSILQIVIVFFVQFSMAQIPNEFSAVDAKMAQIPTDKTNSTSDISDYINANFTSESDKIRAAFFWTASNISYDVVNMNEPNFIYSPQEKIANALKNRKGVCIHYAEVFNEIANKLGIKTYIIGGYTKQNGKVALISHAWCGSKVDGKWFLFDPTWASGYVNGEKFVKKFNNSYYKGAPSKMIQSHMPFDYMWQFLSNPYTNSEFYEGKLSEERLISNYDFATEIAKYEKLPEDEKAFDTAQRIEKNKVINELIAGYLANKKQEFTIVRQNKSVDKLNQIVADFNQAVADLNNFIYYRNNKFKPKLPDEEIKLMIENPLNKLKQCQNDIYKIGSVGKENLASISGLKKSIIETVKQAEEHNAFVKEYLTKSESQRKSMFKKSVLTGKFGR</sequence>
<dbReference type="AlphaFoldDB" id="A0A095SX67"/>
<dbReference type="OrthoDB" id="9788327at2"/>
<evidence type="ECO:0000313" key="4">
    <source>
        <dbReference type="Proteomes" id="UP000029554"/>
    </source>
</evidence>
<name>A0A095SX67_9FLAO</name>
<dbReference type="PANTHER" id="PTHR46333">
    <property type="entry name" value="CYTOKINESIS PROTEIN 3"/>
    <property type="match status" value="1"/>
</dbReference>
<dbReference type="STRING" id="1453498.LG45_05760"/>
<proteinExistence type="predicted"/>
<accession>A0A095SX67</accession>
<evidence type="ECO:0000313" key="3">
    <source>
        <dbReference type="EMBL" id="KGD69137.1"/>
    </source>
</evidence>
<dbReference type="Proteomes" id="UP000029554">
    <property type="component" value="Unassembled WGS sequence"/>
</dbReference>
<protein>
    <recommendedName>
        <fullName evidence="2">Transglutaminase-like domain-containing protein</fullName>
    </recommendedName>
</protein>
<keyword evidence="4" id="KW-1185">Reference proteome</keyword>
<gene>
    <name evidence="3" type="ORF">LG45_05760</name>
</gene>
<dbReference type="InterPro" id="IPR052557">
    <property type="entry name" value="CAP/Cytokinesis_protein"/>
</dbReference>
<evidence type="ECO:0000256" key="1">
    <source>
        <dbReference type="SAM" id="SignalP"/>
    </source>
</evidence>
<dbReference type="Pfam" id="PF01841">
    <property type="entry name" value="Transglut_core"/>
    <property type="match status" value="1"/>
</dbReference>
<dbReference type="SMART" id="SM00460">
    <property type="entry name" value="TGc"/>
    <property type="match status" value="1"/>
</dbReference>